<dbReference type="InterPro" id="IPR021276">
    <property type="entry name" value="DUF2855"/>
</dbReference>
<dbReference type="EMBL" id="LCZI01001691">
    <property type="protein sequence ID" value="KKZ59013.1"/>
    <property type="molecule type" value="Genomic_DNA"/>
</dbReference>
<comment type="caution">
    <text evidence="1">The sequence shown here is derived from an EMBL/GenBank/DDBJ whole genome shotgun (WGS) entry which is preliminary data.</text>
</comment>
<dbReference type="Proteomes" id="UP000034164">
    <property type="component" value="Unassembled WGS sequence"/>
</dbReference>
<proteinExistence type="predicted"/>
<dbReference type="Pfam" id="PF11017">
    <property type="entry name" value="DUF2855"/>
    <property type="match status" value="1"/>
</dbReference>
<accession>A0A0G2J628</accession>
<evidence type="ECO:0000313" key="1">
    <source>
        <dbReference type="EMBL" id="KKZ59013.1"/>
    </source>
</evidence>
<dbReference type="Gene3D" id="3.90.180.10">
    <property type="entry name" value="Medium-chain alcohol dehydrogenases, catalytic domain"/>
    <property type="match status" value="1"/>
</dbReference>
<protein>
    <submittedName>
        <fullName evidence="1">Uncharacterized protein</fullName>
    </submittedName>
</protein>
<name>A0A0G2J628_9EURO</name>
<sequence length="425" mass="46093">MSPPTIQVLCKQDFTQQHIVPLPDAEPLPPLSPSSVRVKTYIFSLTANNISYAKAGHLFGWWDVHPLPPSTPEQFQDAGKYGRISAWGFGAVEESNRDDLPIGSLVYGYLPIGTLPVDLALSPSTTVAGQFHEISPSRAKQFPVYNEYLTFSPTQASLLSDERLGWDALLRIPCAVSHRLNRYVFAWDEAHLAPPSTLKLGPSPLPPWTMEQADMADAVVVILAASGKNAVTFARQLKFARPAGSQPRKIIAVTSQKSKAFVETTGFYDPVCLYDDVESEATLDAVTSTLDKGTKVIVCDFGARGSVFRAWVTALKPSVRTILPIGIGSEPKVTTSEQFREDMAGNMALGRVQVNASDVFAEAAKKVGKKEFEEEFLKSWGEFLDAGAVPGLKVEVGQGMDAVAKGWDRLCSGDVGSEAGLVFKI</sequence>
<gene>
    <name evidence="1" type="ORF">EMCG_00878</name>
</gene>
<dbReference type="OrthoDB" id="192702at2759"/>
<dbReference type="Gene3D" id="3.40.50.720">
    <property type="entry name" value="NAD(P)-binding Rossmann-like Domain"/>
    <property type="match status" value="1"/>
</dbReference>
<organism evidence="1 2">
    <name type="scientific">[Emmonsia] crescens</name>
    <dbReference type="NCBI Taxonomy" id="73230"/>
    <lineage>
        <taxon>Eukaryota</taxon>
        <taxon>Fungi</taxon>
        <taxon>Dikarya</taxon>
        <taxon>Ascomycota</taxon>
        <taxon>Pezizomycotina</taxon>
        <taxon>Eurotiomycetes</taxon>
        <taxon>Eurotiomycetidae</taxon>
        <taxon>Onygenales</taxon>
        <taxon>Ajellomycetaceae</taxon>
        <taxon>Emergomyces</taxon>
    </lineage>
</organism>
<dbReference type="AlphaFoldDB" id="A0A0G2J628"/>
<dbReference type="VEuPathDB" id="FungiDB:EMCG_00878"/>
<reference evidence="2" key="1">
    <citation type="journal article" date="2015" name="PLoS Genet.">
        <title>The dynamic genome and transcriptome of the human fungal pathogen Blastomyces and close relative Emmonsia.</title>
        <authorList>
            <person name="Munoz J.F."/>
            <person name="Gauthier G.M."/>
            <person name="Desjardins C.A."/>
            <person name="Gallo J.E."/>
            <person name="Holder J."/>
            <person name="Sullivan T.D."/>
            <person name="Marty A.J."/>
            <person name="Carmen J.C."/>
            <person name="Chen Z."/>
            <person name="Ding L."/>
            <person name="Gujja S."/>
            <person name="Magrini V."/>
            <person name="Misas E."/>
            <person name="Mitreva M."/>
            <person name="Priest M."/>
            <person name="Saif S."/>
            <person name="Whiston E.A."/>
            <person name="Young S."/>
            <person name="Zeng Q."/>
            <person name="Goldman W.E."/>
            <person name="Mardis E.R."/>
            <person name="Taylor J.W."/>
            <person name="McEwen J.G."/>
            <person name="Clay O.K."/>
            <person name="Klein B.S."/>
            <person name="Cuomo C.A."/>
        </authorList>
    </citation>
    <scope>NUCLEOTIDE SEQUENCE [LARGE SCALE GENOMIC DNA]</scope>
    <source>
        <strain evidence="2">UAMH 3008</strain>
    </source>
</reference>
<evidence type="ECO:0000313" key="2">
    <source>
        <dbReference type="Proteomes" id="UP000034164"/>
    </source>
</evidence>